<dbReference type="PANTHER" id="PTHR11360:SF305">
    <property type="entry name" value="MAJOR FACILITATOR SUPERFAMILY (MFS) PROFILE DOMAIN-CONTAINING PROTEIN"/>
    <property type="match status" value="1"/>
</dbReference>
<keyword evidence="3" id="KW-0812">Transmembrane</keyword>
<comment type="similarity">
    <text evidence="2">Belongs to the major facilitator superfamily. Monocarboxylate porter (TC 2.A.1.13) family.</text>
</comment>
<feature type="transmembrane region" description="Helical" evidence="3">
    <location>
        <begin position="60"/>
        <end position="80"/>
    </location>
</feature>
<dbReference type="Proteomes" id="UP001056384">
    <property type="component" value="Chromosome 11"/>
</dbReference>
<keyword evidence="6" id="KW-1185">Reference proteome</keyword>
<dbReference type="GO" id="GO:0016020">
    <property type="term" value="C:membrane"/>
    <property type="evidence" value="ECO:0007669"/>
    <property type="project" value="UniProtKB-SubCell"/>
</dbReference>
<feature type="transmembrane region" description="Helical" evidence="3">
    <location>
        <begin position="156"/>
        <end position="174"/>
    </location>
</feature>
<reference evidence="5" key="1">
    <citation type="submission" date="2022-06" db="EMBL/GenBank/DDBJ databases">
        <title>Complete genome sequences of two strains of the flax pathogen Septoria linicola.</title>
        <authorList>
            <person name="Lapalu N."/>
            <person name="Simon A."/>
            <person name="Demenou B."/>
            <person name="Paumier D."/>
            <person name="Guillot M.-P."/>
            <person name="Gout L."/>
            <person name="Valade R."/>
        </authorList>
    </citation>
    <scope>NUCLEOTIDE SEQUENCE</scope>
    <source>
        <strain evidence="5">SE15195</strain>
    </source>
</reference>
<dbReference type="Gene3D" id="1.20.1250.20">
    <property type="entry name" value="MFS general substrate transporter like domains"/>
    <property type="match status" value="2"/>
</dbReference>
<dbReference type="InterPro" id="IPR036259">
    <property type="entry name" value="MFS_trans_sf"/>
</dbReference>
<feature type="transmembrane region" description="Helical" evidence="3">
    <location>
        <begin position="195"/>
        <end position="215"/>
    </location>
</feature>
<feature type="transmembrane region" description="Helical" evidence="3">
    <location>
        <begin position="221"/>
        <end position="242"/>
    </location>
</feature>
<dbReference type="PANTHER" id="PTHR11360">
    <property type="entry name" value="MONOCARBOXYLATE TRANSPORTER"/>
    <property type="match status" value="1"/>
</dbReference>
<proteinExistence type="inferred from homology"/>
<gene>
    <name evidence="5" type="ORF">Slin15195_G121040</name>
</gene>
<feature type="transmembrane region" description="Helical" evidence="3">
    <location>
        <begin position="263"/>
        <end position="282"/>
    </location>
</feature>
<dbReference type="InterPro" id="IPR011701">
    <property type="entry name" value="MFS"/>
</dbReference>
<name>A0A9Q9EQ61_9PEZI</name>
<dbReference type="Pfam" id="PF07690">
    <property type="entry name" value="MFS_1"/>
    <property type="match status" value="1"/>
</dbReference>
<comment type="subcellular location">
    <subcellularLocation>
        <location evidence="1">Membrane</location>
        <topology evidence="1">Multi-pass membrane protein</topology>
    </subcellularLocation>
</comment>
<feature type="transmembrane region" description="Helical" evidence="3">
    <location>
        <begin position="356"/>
        <end position="384"/>
    </location>
</feature>
<feature type="transmembrane region" description="Helical" evidence="3">
    <location>
        <begin position="132"/>
        <end position="150"/>
    </location>
</feature>
<feature type="transmembrane region" description="Helical" evidence="3">
    <location>
        <begin position="429"/>
        <end position="449"/>
    </location>
</feature>
<dbReference type="PROSITE" id="PS50850">
    <property type="entry name" value="MFS"/>
    <property type="match status" value="1"/>
</dbReference>
<dbReference type="InterPro" id="IPR050327">
    <property type="entry name" value="Proton-linked_MCT"/>
</dbReference>
<evidence type="ECO:0000256" key="2">
    <source>
        <dbReference type="ARBA" id="ARBA00006727"/>
    </source>
</evidence>
<evidence type="ECO:0000256" key="3">
    <source>
        <dbReference type="SAM" id="Phobius"/>
    </source>
</evidence>
<accession>A0A9Q9EQ61</accession>
<evidence type="ECO:0000259" key="4">
    <source>
        <dbReference type="PROSITE" id="PS50850"/>
    </source>
</evidence>
<evidence type="ECO:0000313" key="5">
    <source>
        <dbReference type="EMBL" id="USW58785.1"/>
    </source>
</evidence>
<protein>
    <submittedName>
        <fullName evidence="5">Major facilitator superfamily, MFS transporter superfamily</fullName>
    </submittedName>
</protein>
<feature type="transmembrane region" description="Helical" evidence="3">
    <location>
        <begin position="327"/>
        <end position="350"/>
    </location>
</feature>
<sequence>MSATQVLTSTDLTELQSETACKAIPLTNIQSPQARSEPGRALATDELPPRTATEVVPDGGYGWVITAACAYIMVLLNGYTTAWGVLQTAIVKSPHLHTDVQTITFVGGLYMACMVGFGLIAVRIMGKVGTRITCLVSALLFGVGLIATSFTLDHLGGLFCVAGLLLGVGTSSILTATNSLPLQYFSSKLGTANGIVKAGGGLGATIMPIAAQALLDKTGLAWTFRILGFLVLATAIPCALLLRDRQSGPRNQAMRYDFSILRHTPFLLVSLAGAIAVFSLYVPPFFLPLFASSIGLTATTGAGLVAGFGASTAVGRLLGGWVCDRMGALNTLTVACLVNSLTMLAIWPVSSSMPPLVLFAIVNGFANGSFFVALPTAVAALAPGSAAASISLSNSFWTPGYLLGPAVAGMLIDATGAASADSIEPYRAAIFYAAGTGVCASLLTIVARLKLDRKVIKKL</sequence>
<dbReference type="AlphaFoldDB" id="A0A9Q9EQ61"/>
<feature type="transmembrane region" description="Helical" evidence="3">
    <location>
        <begin position="100"/>
        <end position="120"/>
    </location>
</feature>
<dbReference type="EMBL" id="CP099428">
    <property type="protein sequence ID" value="USW58785.1"/>
    <property type="molecule type" value="Genomic_DNA"/>
</dbReference>
<feature type="transmembrane region" description="Helical" evidence="3">
    <location>
        <begin position="396"/>
        <end position="417"/>
    </location>
</feature>
<evidence type="ECO:0000256" key="1">
    <source>
        <dbReference type="ARBA" id="ARBA00004141"/>
    </source>
</evidence>
<dbReference type="InterPro" id="IPR020846">
    <property type="entry name" value="MFS_dom"/>
</dbReference>
<keyword evidence="3" id="KW-1133">Transmembrane helix</keyword>
<organism evidence="5 6">
    <name type="scientific">Septoria linicola</name>
    <dbReference type="NCBI Taxonomy" id="215465"/>
    <lineage>
        <taxon>Eukaryota</taxon>
        <taxon>Fungi</taxon>
        <taxon>Dikarya</taxon>
        <taxon>Ascomycota</taxon>
        <taxon>Pezizomycotina</taxon>
        <taxon>Dothideomycetes</taxon>
        <taxon>Dothideomycetidae</taxon>
        <taxon>Mycosphaerellales</taxon>
        <taxon>Mycosphaerellaceae</taxon>
        <taxon>Septoria</taxon>
    </lineage>
</organism>
<evidence type="ECO:0000313" key="6">
    <source>
        <dbReference type="Proteomes" id="UP001056384"/>
    </source>
</evidence>
<dbReference type="SUPFAM" id="SSF103473">
    <property type="entry name" value="MFS general substrate transporter"/>
    <property type="match status" value="1"/>
</dbReference>
<keyword evidence="3" id="KW-0472">Membrane</keyword>
<feature type="domain" description="Major facilitator superfamily (MFS) profile" evidence="4">
    <location>
        <begin position="265"/>
        <end position="459"/>
    </location>
</feature>
<feature type="transmembrane region" description="Helical" evidence="3">
    <location>
        <begin position="294"/>
        <end position="315"/>
    </location>
</feature>
<dbReference type="GO" id="GO:0022857">
    <property type="term" value="F:transmembrane transporter activity"/>
    <property type="evidence" value="ECO:0007669"/>
    <property type="project" value="InterPro"/>
</dbReference>